<dbReference type="InterPro" id="IPR002220">
    <property type="entry name" value="DapA-like"/>
</dbReference>
<dbReference type="RefSeq" id="WP_120464282.1">
    <property type="nucleotide sequence ID" value="NZ_BMIW01000037.1"/>
</dbReference>
<dbReference type="PANTHER" id="PTHR12128:SF28">
    <property type="entry name" value="2-DEHYDRO-3-DEOXY-D-GLUCONATE ALDOLASE YAGE-RELATED"/>
    <property type="match status" value="1"/>
</dbReference>
<keyword evidence="5" id="KW-1185">Reference proteome</keyword>
<gene>
    <name evidence="4" type="primary">dapA1</name>
    <name evidence="4" type="ORF">GCM10010913_39620</name>
</gene>
<name>A0ABQ1W4W1_9BACL</name>
<dbReference type="SMART" id="SM01130">
    <property type="entry name" value="DHDPS"/>
    <property type="match status" value="1"/>
</dbReference>
<evidence type="ECO:0000256" key="3">
    <source>
        <dbReference type="PIRNR" id="PIRNR001365"/>
    </source>
</evidence>
<dbReference type="PRINTS" id="PR00146">
    <property type="entry name" value="DHPICSNTHASE"/>
</dbReference>
<dbReference type="InterPro" id="IPR020624">
    <property type="entry name" value="Schiff_base-form_aldolases_CS"/>
</dbReference>
<dbReference type="InterPro" id="IPR013785">
    <property type="entry name" value="Aldolase_TIM"/>
</dbReference>
<proteinExistence type="inferred from homology"/>
<comment type="similarity">
    <text evidence="3">Belongs to the DapA family.</text>
</comment>
<dbReference type="SUPFAM" id="SSF51569">
    <property type="entry name" value="Aldolase"/>
    <property type="match status" value="1"/>
</dbReference>
<dbReference type="PROSITE" id="PS00665">
    <property type="entry name" value="DHDPS_1"/>
    <property type="match status" value="1"/>
</dbReference>
<dbReference type="Proteomes" id="UP000608420">
    <property type="component" value="Unassembled WGS sequence"/>
</dbReference>
<dbReference type="Pfam" id="PF00701">
    <property type="entry name" value="DHDPS"/>
    <property type="match status" value="1"/>
</dbReference>
<organism evidence="4 5">
    <name type="scientific">Paenibacillus aceti</name>
    <dbReference type="NCBI Taxonomy" id="1820010"/>
    <lineage>
        <taxon>Bacteria</taxon>
        <taxon>Bacillati</taxon>
        <taxon>Bacillota</taxon>
        <taxon>Bacilli</taxon>
        <taxon>Bacillales</taxon>
        <taxon>Paenibacillaceae</taxon>
        <taxon>Paenibacillus</taxon>
    </lineage>
</organism>
<evidence type="ECO:0000313" key="4">
    <source>
        <dbReference type="EMBL" id="GGG13883.1"/>
    </source>
</evidence>
<evidence type="ECO:0000256" key="2">
    <source>
        <dbReference type="ARBA" id="ARBA00023270"/>
    </source>
</evidence>
<accession>A0ABQ1W4W1</accession>
<comment type="caution">
    <text evidence="4">The sequence shown here is derived from an EMBL/GenBank/DDBJ whole genome shotgun (WGS) entry which is preliminary data.</text>
</comment>
<protein>
    <submittedName>
        <fullName evidence="4">Dihydrodipicolinate synthase family protein</fullName>
    </submittedName>
</protein>
<evidence type="ECO:0000256" key="1">
    <source>
        <dbReference type="ARBA" id="ARBA00023239"/>
    </source>
</evidence>
<evidence type="ECO:0000313" key="5">
    <source>
        <dbReference type="Proteomes" id="UP000608420"/>
    </source>
</evidence>
<reference evidence="5" key="1">
    <citation type="journal article" date="2019" name="Int. J. Syst. Evol. Microbiol.">
        <title>The Global Catalogue of Microorganisms (GCM) 10K type strain sequencing project: providing services to taxonomists for standard genome sequencing and annotation.</title>
        <authorList>
            <consortium name="The Broad Institute Genomics Platform"/>
            <consortium name="The Broad Institute Genome Sequencing Center for Infectious Disease"/>
            <person name="Wu L."/>
            <person name="Ma J."/>
        </authorList>
    </citation>
    <scope>NUCLEOTIDE SEQUENCE [LARGE SCALE GENOMIC DNA]</scope>
    <source>
        <strain evidence="5">CGMCC 1.15420</strain>
    </source>
</reference>
<dbReference type="PANTHER" id="PTHR12128">
    <property type="entry name" value="DIHYDRODIPICOLINATE SYNTHASE"/>
    <property type="match status" value="1"/>
</dbReference>
<dbReference type="PIRSF" id="PIRSF001365">
    <property type="entry name" value="DHDPS"/>
    <property type="match status" value="1"/>
</dbReference>
<keyword evidence="2" id="KW-0704">Schiff base</keyword>
<dbReference type="Gene3D" id="3.20.20.70">
    <property type="entry name" value="Aldolase class I"/>
    <property type="match status" value="1"/>
</dbReference>
<sequence length="306" mass="34564">MKKAQFLTPVVTAFDAEGNLDQQANRDIYDFLIRGGVDGLVVLGSTGEFFSMKDAQKRELINLVVSHVNHRTKVYIGTACMTVEDTIDLSNYAIDAGADGVMIVSPYYFALSDESIEYYYDQVIGAIQGDVYLYNFPARTVHDLTPEITLNLLRKHKNIKGYKDTVTEMGHTRKLIQTVQSEFSDFIIYSGFDEYFVHNVLSGGNGCIGGLSNLYPEVFSEWVNAIHTHDLGKAATIQRIVDKMMELYEIGTPFIPVLKKAMVLREIGLQEFCNKTFIQLDQGQTESIHNILQEIDELIANHHIFR</sequence>
<dbReference type="EMBL" id="BMIW01000037">
    <property type="protein sequence ID" value="GGG13883.1"/>
    <property type="molecule type" value="Genomic_DNA"/>
</dbReference>
<dbReference type="CDD" id="cd00408">
    <property type="entry name" value="DHDPS-like"/>
    <property type="match status" value="1"/>
</dbReference>
<keyword evidence="1 3" id="KW-0456">Lyase</keyword>